<proteinExistence type="predicted"/>
<feature type="compositionally biased region" description="Low complexity" evidence="1">
    <location>
        <begin position="94"/>
        <end position="111"/>
    </location>
</feature>
<comment type="caution">
    <text evidence="2">The sequence shown here is derived from an EMBL/GenBank/DDBJ whole genome shotgun (WGS) entry which is preliminary data.</text>
</comment>
<feature type="compositionally biased region" description="Low complexity" evidence="1">
    <location>
        <begin position="526"/>
        <end position="537"/>
    </location>
</feature>
<dbReference type="EMBL" id="JAWWNJ010000052">
    <property type="protein sequence ID" value="KAK7015986.1"/>
    <property type="molecule type" value="Genomic_DNA"/>
</dbReference>
<evidence type="ECO:0008006" key="4">
    <source>
        <dbReference type="Google" id="ProtNLM"/>
    </source>
</evidence>
<feature type="compositionally biased region" description="Basic and acidic residues" evidence="1">
    <location>
        <begin position="384"/>
        <end position="396"/>
    </location>
</feature>
<feature type="region of interest" description="Disordered" evidence="1">
    <location>
        <begin position="518"/>
        <end position="537"/>
    </location>
</feature>
<feature type="compositionally biased region" description="Low complexity" evidence="1">
    <location>
        <begin position="279"/>
        <end position="288"/>
    </location>
</feature>
<feature type="compositionally biased region" description="Low complexity" evidence="1">
    <location>
        <begin position="347"/>
        <end position="356"/>
    </location>
</feature>
<feature type="region of interest" description="Disordered" evidence="1">
    <location>
        <begin position="435"/>
        <end position="464"/>
    </location>
</feature>
<evidence type="ECO:0000256" key="1">
    <source>
        <dbReference type="SAM" id="MobiDB-lite"/>
    </source>
</evidence>
<accession>A0AAW0ARF0</accession>
<feature type="compositionally biased region" description="Acidic residues" evidence="1">
    <location>
        <begin position="260"/>
        <end position="270"/>
    </location>
</feature>
<name>A0AAW0ARF0_9AGAR</name>
<dbReference type="Proteomes" id="UP001362999">
    <property type="component" value="Unassembled WGS sequence"/>
</dbReference>
<dbReference type="AlphaFoldDB" id="A0AAW0ARF0"/>
<feature type="compositionally biased region" description="Low complexity" evidence="1">
    <location>
        <begin position="324"/>
        <end position="338"/>
    </location>
</feature>
<keyword evidence="3" id="KW-1185">Reference proteome</keyword>
<gene>
    <name evidence="2" type="ORF">R3P38DRAFT_3276369</name>
</gene>
<evidence type="ECO:0000313" key="2">
    <source>
        <dbReference type="EMBL" id="KAK7015986.1"/>
    </source>
</evidence>
<evidence type="ECO:0000313" key="3">
    <source>
        <dbReference type="Proteomes" id="UP001362999"/>
    </source>
</evidence>
<organism evidence="2 3">
    <name type="scientific">Favolaschia claudopus</name>
    <dbReference type="NCBI Taxonomy" id="2862362"/>
    <lineage>
        <taxon>Eukaryota</taxon>
        <taxon>Fungi</taxon>
        <taxon>Dikarya</taxon>
        <taxon>Basidiomycota</taxon>
        <taxon>Agaricomycotina</taxon>
        <taxon>Agaricomycetes</taxon>
        <taxon>Agaricomycetidae</taxon>
        <taxon>Agaricales</taxon>
        <taxon>Marasmiineae</taxon>
        <taxon>Mycenaceae</taxon>
        <taxon>Favolaschia</taxon>
    </lineage>
</organism>
<reference evidence="2 3" key="1">
    <citation type="journal article" date="2024" name="J Genomics">
        <title>Draft genome sequencing and assembly of Favolaschia claudopus CIRM-BRFM 2984 isolated from oak limbs.</title>
        <authorList>
            <person name="Navarro D."/>
            <person name="Drula E."/>
            <person name="Chaduli D."/>
            <person name="Cazenave R."/>
            <person name="Ahrendt S."/>
            <person name="Wang J."/>
            <person name="Lipzen A."/>
            <person name="Daum C."/>
            <person name="Barry K."/>
            <person name="Grigoriev I.V."/>
            <person name="Favel A."/>
            <person name="Rosso M.N."/>
            <person name="Martin F."/>
        </authorList>
    </citation>
    <scope>NUCLEOTIDE SEQUENCE [LARGE SCALE GENOMIC DNA]</scope>
    <source>
        <strain evidence="2 3">CIRM-BRFM 2984</strain>
    </source>
</reference>
<sequence>MLKLSEMDLFSSGRATNTYHQIISGEYGDAILAYLEEEEGEAAEEGWKPRVARWARLRLPNGQIVRSSYNTLFEQHRQLQMQTVSSALQSSRNPSALSLSAPSLTPSAAPTELINDTNDTTFPSIRFWTRDNFNKSQSNKKTTTMNGKAGARGSVRAAKDINVMHLYVEHEDGTVATGREVREMRKTQRSIFRQIKNSFPTELPSTWGAASIAVIKYHRDEMYSAHPCLRLCTSHWKVSLMATDAWYTKNVKNKAAVDQSSDEDDSDNDAESSSPPPSSARSTSAAPSVKVPSKRNRTFVPSTLRKKAKTASPDPSPVPQEEVIPPSSTDPIISSSSSPTPPPIPPTSTNDSSTSPMDTAAPTLDLPAADHPTPTRPPASTLPPRDKSVTPSERPRLPLMLPLTNLPAANELNAQCIASSGSGAGLNEFDIVNSLETQFGPPSGPTQRSDALSNNGVPRPSKQTKKRVNKNSLSAENLFYTDYTKKNPLVTAAEFNVIWDNLPEDEMKKYKTLSAERNTAKKNAKSKAAGAASAILT</sequence>
<feature type="region of interest" description="Disordered" evidence="1">
    <location>
        <begin position="256"/>
        <end position="398"/>
    </location>
</feature>
<feature type="compositionally biased region" description="Polar residues" evidence="1">
    <location>
        <begin position="445"/>
        <end position="456"/>
    </location>
</feature>
<protein>
    <recommendedName>
        <fullName evidence="4">HMG box domain-containing protein</fullName>
    </recommendedName>
</protein>
<feature type="region of interest" description="Disordered" evidence="1">
    <location>
        <begin position="94"/>
        <end position="116"/>
    </location>
</feature>